<evidence type="ECO:0000313" key="5">
    <source>
        <dbReference type="Proteomes" id="UP000550609"/>
    </source>
</evidence>
<dbReference type="Gene3D" id="3.30.1330.120">
    <property type="entry name" value="2-methylcitrate dehydratase PrpD"/>
    <property type="match status" value="1"/>
</dbReference>
<dbReference type="PANTHER" id="PTHR16943:SF8">
    <property type="entry name" value="2-METHYLCITRATE DEHYDRATASE"/>
    <property type="match status" value="1"/>
</dbReference>
<dbReference type="PANTHER" id="PTHR16943">
    <property type="entry name" value="2-METHYLCITRATE DEHYDRATASE-RELATED"/>
    <property type="match status" value="1"/>
</dbReference>
<evidence type="ECO:0000313" key="4">
    <source>
        <dbReference type="EMBL" id="MBB1117463.1"/>
    </source>
</evidence>
<feature type="domain" description="MmgE/PrpD N-terminal" evidence="2">
    <location>
        <begin position="7"/>
        <end position="249"/>
    </location>
</feature>
<dbReference type="Pfam" id="PF03972">
    <property type="entry name" value="MmgE_PrpD_N"/>
    <property type="match status" value="1"/>
</dbReference>
<comment type="caution">
    <text evidence="4">The sequence shown here is derived from an EMBL/GenBank/DDBJ whole genome shotgun (WGS) entry which is preliminary data.</text>
</comment>
<dbReference type="EMBL" id="JACIUV010000004">
    <property type="protein sequence ID" value="MBB1117463.1"/>
    <property type="molecule type" value="Genomic_DNA"/>
</dbReference>
<gene>
    <name evidence="4" type="ORF">H4O09_10425</name>
</gene>
<organism evidence="4 5">
    <name type="scientific">Stenotrophomonas koreensis</name>
    <dbReference type="NCBI Taxonomy" id="266128"/>
    <lineage>
        <taxon>Bacteria</taxon>
        <taxon>Pseudomonadati</taxon>
        <taxon>Pseudomonadota</taxon>
        <taxon>Gammaproteobacteria</taxon>
        <taxon>Lysobacterales</taxon>
        <taxon>Lysobacteraceae</taxon>
        <taxon>Stenotrophomonas</taxon>
    </lineage>
</organism>
<proteinExistence type="inferred from homology"/>
<dbReference type="InterPro" id="IPR042188">
    <property type="entry name" value="MmgE/PrpD_sf_2"/>
</dbReference>
<dbReference type="Pfam" id="PF19305">
    <property type="entry name" value="MmgE_PrpD_C"/>
    <property type="match status" value="1"/>
</dbReference>
<dbReference type="Gene3D" id="1.10.4100.10">
    <property type="entry name" value="2-methylcitrate dehydratase PrpD"/>
    <property type="match status" value="1"/>
</dbReference>
<dbReference type="GO" id="GO:0016829">
    <property type="term" value="F:lyase activity"/>
    <property type="evidence" value="ECO:0007669"/>
    <property type="project" value="InterPro"/>
</dbReference>
<reference evidence="4 5" key="1">
    <citation type="submission" date="2020-08" db="EMBL/GenBank/DDBJ databases">
        <title>Stenotrophomonas sp. W1S232.</title>
        <authorList>
            <person name="Deng Y."/>
        </authorList>
    </citation>
    <scope>NUCLEOTIDE SEQUENCE [LARGE SCALE GENOMIC DNA]</scope>
    <source>
        <strain evidence="4 5">W1S232</strain>
    </source>
</reference>
<protein>
    <submittedName>
        <fullName evidence="4">MmgE/PrpD family protein</fullName>
    </submittedName>
</protein>
<feature type="domain" description="MmgE/PrpD C-terminal" evidence="3">
    <location>
        <begin position="273"/>
        <end position="439"/>
    </location>
</feature>
<dbReference type="InterPro" id="IPR042183">
    <property type="entry name" value="MmgE/PrpD_sf_1"/>
</dbReference>
<dbReference type="InterPro" id="IPR045336">
    <property type="entry name" value="MmgE_PrpD_N"/>
</dbReference>
<dbReference type="AlphaFoldDB" id="A0A7W3V0V6"/>
<dbReference type="InterPro" id="IPR045337">
    <property type="entry name" value="MmgE_PrpD_C"/>
</dbReference>
<evidence type="ECO:0000256" key="1">
    <source>
        <dbReference type="ARBA" id="ARBA00006174"/>
    </source>
</evidence>
<dbReference type="RefSeq" id="WP_182622489.1">
    <property type="nucleotide sequence ID" value="NZ_JACIUV010000004.1"/>
</dbReference>
<dbReference type="InterPro" id="IPR036148">
    <property type="entry name" value="MmgE/PrpD_sf"/>
</dbReference>
<evidence type="ECO:0000259" key="3">
    <source>
        <dbReference type="Pfam" id="PF19305"/>
    </source>
</evidence>
<name>A0A7W3V0V6_9GAMM</name>
<comment type="similarity">
    <text evidence="1">Belongs to the PrpD family.</text>
</comment>
<dbReference type="InterPro" id="IPR005656">
    <property type="entry name" value="MmgE_PrpD"/>
</dbReference>
<dbReference type="Proteomes" id="UP000550609">
    <property type="component" value="Unassembled WGS sequence"/>
</dbReference>
<sequence length="463" mass="48994">MSLTDALLRHAQTLRFDDLGPEAVAATRVFLMDSLAVGISGSGPQVPLTAAIRASAASYGSGASARAWVTGEPLPAPSAAMVNGWQIHSQEFDCVHMPAVVHPMAVIASALIAAAEHKANVDQAPVDGRALITALNVAVDVATLLGISGRAPMRFFRPAMCGALGATAGIAHLHGADAATLRNALGLTYSHLSGTMQAHVEGSPTLALQIALNSRAALSCWELARHGFPAPQNMLEGPFGYLPLIEGQFDTGPALARLAAGESQMLSVSHKVFPTGGAAHAAQDMLMELRAAHGLTLDNVARIELLAPPLVHRLVGRPYVADMHTSYARLCLPFLLGTVLLDGKVGLSAYAPEKLADPRLAAFAAHLQLLPNDCNDPNALVPQSLRVTLYDGSVLHSHRDAAIGSPQRPLSRDQQLEKFHHCLDHAARPFQAQHRSTLISHIDHLEDIADVRQLVDLLIVEAP</sequence>
<dbReference type="SUPFAM" id="SSF103378">
    <property type="entry name" value="2-methylcitrate dehydratase PrpD"/>
    <property type="match status" value="1"/>
</dbReference>
<accession>A0A7W3V0V6</accession>
<evidence type="ECO:0000259" key="2">
    <source>
        <dbReference type="Pfam" id="PF03972"/>
    </source>
</evidence>